<evidence type="ECO:0000256" key="1">
    <source>
        <dbReference type="SAM" id="MobiDB-lite"/>
    </source>
</evidence>
<name>A0A1B0AKF6_9MUSC</name>
<protein>
    <submittedName>
        <fullName evidence="2">Uncharacterized protein</fullName>
    </submittedName>
</protein>
<dbReference type="EMBL" id="JXJN01025261">
    <property type="status" value="NOT_ANNOTATED_CDS"/>
    <property type="molecule type" value="Genomic_DNA"/>
</dbReference>
<dbReference type="Proteomes" id="UP000092460">
    <property type="component" value="Unassembled WGS sequence"/>
</dbReference>
<accession>A0A1B0AKF6</accession>
<sequence length="116" mass="13070">MRQEEKGNICSNGDIGSEDANKQDVVNIIKQDADAVDDAASHGENDIGEMNNLLKITNRNDLIKRSDRIQNPSVLMFASFLTDKVPYRRDVSGRVEVKNKERKTRVIRNKAKDDPA</sequence>
<dbReference type="VEuPathDB" id="VectorBase:GPPI000081"/>
<dbReference type="AlphaFoldDB" id="A0A1B0AKF6"/>
<feature type="region of interest" description="Disordered" evidence="1">
    <location>
        <begin position="1"/>
        <end position="20"/>
    </location>
</feature>
<organism evidence="2 3">
    <name type="scientific">Glossina palpalis gambiensis</name>
    <dbReference type="NCBI Taxonomy" id="67801"/>
    <lineage>
        <taxon>Eukaryota</taxon>
        <taxon>Metazoa</taxon>
        <taxon>Ecdysozoa</taxon>
        <taxon>Arthropoda</taxon>
        <taxon>Hexapoda</taxon>
        <taxon>Insecta</taxon>
        <taxon>Pterygota</taxon>
        <taxon>Neoptera</taxon>
        <taxon>Endopterygota</taxon>
        <taxon>Diptera</taxon>
        <taxon>Brachycera</taxon>
        <taxon>Muscomorpha</taxon>
        <taxon>Hippoboscoidea</taxon>
        <taxon>Glossinidae</taxon>
        <taxon>Glossina</taxon>
    </lineage>
</organism>
<evidence type="ECO:0000313" key="3">
    <source>
        <dbReference type="Proteomes" id="UP000092460"/>
    </source>
</evidence>
<proteinExistence type="predicted"/>
<reference evidence="3" key="1">
    <citation type="submission" date="2015-01" db="EMBL/GenBank/DDBJ databases">
        <authorList>
            <person name="Aksoy S."/>
            <person name="Warren W."/>
            <person name="Wilson R.K."/>
        </authorList>
    </citation>
    <scope>NUCLEOTIDE SEQUENCE [LARGE SCALE GENOMIC DNA]</scope>
    <source>
        <strain evidence="3">IAEA</strain>
    </source>
</reference>
<keyword evidence="3" id="KW-1185">Reference proteome</keyword>
<dbReference type="EnsemblMetazoa" id="GPPI000081-RA">
    <property type="protein sequence ID" value="GPPI000081-PA"/>
    <property type="gene ID" value="GPPI000081"/>
</dbReference>
<evidence type="ECO:0000313" key="2">
    <source>
        <dbReference type="EnsemblMetazoa" id="GPPI000081-PA"/>
    </source>
</evidence>
<reference evidence="2" key="2">
    <citation type="submission" date="2020-05" db="UniProtKB">
        <authorList>
            <consortium name="EnsemblMetazoa"/>
        </authorList>
    </citation>
    <scope>IDENTIFICATION</scope>
    <source>
        <strain evidence="2">IAEA</strain>
    </source>
</reference>